<comment type="caution">
    <text evidence="2">The sequence shown here is derived from an EMBL/GenBank/DDBJ whole genome shotgun (WGS) entry which is preliminary data.</text>
</comment>
<dbReference type="Proteomes" id="UP000499080">
    <property type="component" value="Unassembled WGS sequence"/>
</dbReference>
<dbReference type="EMBL" id="BGPR01089321">
    <property type="protein sequence ID" value="GBM14845.1"/>
    <property type="molecule type" value="Genomic_DNA"/>
</dbReference>
<evidence type="ECO:0000313" key="2">
    <source>
        <dbReference type="EMBL" id="GBM14845.1"/>
    </source>
</evidence>
<sequence length="128" mass="14651">MQKVPGSNPVVPPYVKSVKSYFLHSVPIAFIQINRVLACNKTWRSNRDNSYRSHPKDLSFTPERGVRIGTGSPDPYRKFELVRIRTRVRIRTGSPILERRTNSFLLVGLESSRTNSFLLVGLESSRTF</sequence>
<accession>A0A4Y2DGZ7</accession>
<keyword evidence="3" id="KW-1185">Reference proteome</keyword>
<gene>
    <name evidence="2" type="ORF">AVEN_226332_1</name>
</gene>
<feature type="compositionally biased region" description="Basic and acidic residues" evidence="1">
    <location>
        <begin position="48"/>
        <end position="57"/>
    </location>
</feature>
<name>A0A4Y2DGZ7_ARAVE</name>
<feature type="region of interest" description="Disordered" evidence="1">
    <location>
        <begin position="48"/>
        <end position="71"/>
    </location>
</feature>
<organism evidence="2 3">
    <name type="scientific">Araneus ventricosus</name>
    <name type="common">Orbweaver spider</name>
    <name type="synonym">Epeira ventricosa</name>
    <dbReference type="NCBI Taxonomy" id="182803"/>
    <lineage>
        <taxon>Eukaryota</taxon>
        <taxon>Metazoa</taxon>
        <taxon>Ecdysozoa</taxon>
        <taxon>Arthropoda</taxon>
        <taxon>Chelicerata</taxon>
        <taxon>Arachnida</taxon>
        <taxon>Araneae</taxon>
        <taxon>Araneomorphae</taxon>
        <taxon>Entelegynae</taxon>
        <taxon>Araneoidea</taxon>
        <taxon>Araneidae</taxon>
        <taxon>Araneus</taxon>
    </lineage>
</organism>
<evidence type="ECO:0000256" key="1">
    <source>
        <dbReference type="SAM" id="MobiDB-lite"/>
    </source>
</evidence>
<proteinExistence type="predicted"/>
<reference evidence="2 3" key="1">
    <citation type="journal article" date="2019" name="Sci. Rep.">
        <title>Orb-weaving spider Araneus ventricosus genome elucidates the spidroin gene catalogue.</title>
        <authorList>
            <person name="Kono N."/>
            <person name="Nakamura H."/>
            <person name="Ohtoshi R."/>
            <person name="Moran D.A.P."/>
            <person name="Shinohara A."/>
            <person name="Yoshida Y."/>
            <person name="Fujiwara M."/>
            <person name="Mori M."/>
            <person name="Tomita M."/>
            <person name="Arakawa K."/>
        </authorList>
    </citation>
    <scope>NUCLEOTIDE SEQUENCE [LARGE SCALE GENOMIC DNA]</scope>
</reference>
<evidence type="ECO:0000313" key="3">
    <source>
        <dbReference type="Proteomes" id="UP000499080"/>
    </source>
</evidence>
<protein>
    <submittedName>
        <fullName evidence="2">Uncharacterized protein</fullName>
    </submittedName>
</protein>
<dbReference type="AlphaFoldDB" id="A0A4Y2DGZ7"/>